<gene>
    <name evidence="1" type="ORF">QBC36DRAFT_314317</name>
</gene>
<name>A0AAN7A3S2_9PEZI</name>
<accession>A0AAN7A3S2</accession>
<reference evidence="1" key="2">
    <citation type="submission" date="2023-05" db="EMBL/GenBank/DDBJ databases">
        <authorList>
            <consortium name="Lawrence Berkeley National Laboratory"/>
            <person name="Steindorff A."/>
            <person name="Hensen N."/>
            <person name="Bonometti L."/>
            <person name="Westerberg I."/>
            <person name="Brannstrom I.O."/>
            <person name="Guillou S."/>
            <person name="Cros-Aarteil S."/>
            <person name="Calhoun S."/>
            <person name="Haridas S."/>
            <person name="Kuo A."/>
            <person name="Mondo S."/>
            <person name="Pangilinan J."/>
            <person name="Riley R."/>
            <person name="Labutti K."/>
            <person name="Andreopoulos B."/>
            <person name="Lipzen A."/>
            <person name="Chen C."/>
            <person name="Yanf M."/>
            <person name="Daum C."/>
            <person name="Ng V."/>
            <person name="Clum A."/>
            <person name="Ohm R."/>
            <person name="Martin F."/>
            <person name="Silar P."/>
            <person name="Natvig D."/>
            <person name="Lalanne C."/>
            <person name="Gautier V."/>
            <person name="Ament-Velasquez S.L."/>
            <person name="Kruys A."/>
            <person name="Hutchinson M.I."/>
            <person name="Powell A.J."/>
            <person name="Barry K."/>
            <person name="Miller A.N."/>
            <person name="Grigoriev I.V."/>
            <person name="Debuchy R."/>
            <person name="Gladieux P."/>
            <person name="Thoren M.H."/>
            <person name="Johannesson H."/>
        </authorList>
    </citation>
    <scope>NUCLEOTIDE SEQUENCE</scope>
    <source>
        <strain evidence="1">CBS 892.96</strain>
    </source>
</reference>
<protein>
    <submittedName>
        <fullName evidence="1">Uncharacterized protein</fullName>
    </submittedName>
</protein>
<keyword evidence="2" id="KW-1185">Reference proteome</keyword>
<reference evidence="1" key="1">
    <citation type="journal article" date="2023" name="Mol. Phylogenet. Evol.">
        <title>Genome-scale phylogeny and comparative genomics of the fungal order Sordariales.</title>
        <authorList>
            <person name="Hensen N."/>
            <person name="Bonometti L."/>
            <person name="Westerberg I."/>
            <person name="Brannstrom I.O."/>
            <person name="Guillou S."/>
            <person name="Cros-Aarteil S."/>
            <person name="Calhoun S."/>
            <person name="Haridas S."/>
            <person name="Kuo A."/>
            <person name="Mondo S."/>
            <person name="Pangilinan J."/>
            <person name="Riley R."/>
            <person name="LaButti K."/>
            <person name="Andreopoulos B."/>
            <person name="Lipzen A."/>
            <person name="Chen C."/>
            <person name="Yan M."/>
            <person name="Daum C."/>
            <person name="Ng V."/>
            <person name="Clum A."/>
            <person name="Steindorff A."/>
            <person name="Ohm R.A."/>
            <person name="Martin F."/>
            <person name="Silar P."/>
            <person name="Natvig D.O."/>
            <person name="Lalanne C."/>
            <person name="Gautier V."/>
            <person name="Ament-Velasquez S.L."/>
            <person name="Kruys A."/>
            <person name="Hutchinson M.I."/>
            <person name="Powell A.J."/>
            <person name="Barry K."/>
            <person name="Miller A.N."/>
            <person name="Grigoriev I.V."/>
            <person name="Debuchy R."/>
            <person name="Gladieux P."/>
            <person name="Hiltunen Thoren M."/>
            <person name="Johannesson H."/>
        </authorList>
    </citation>
    <scope>NUCLEOTIDE SEQUENCE</scope>
    <source>
        <strain evidence="1">CBS 892.96</strain>
    </source>
</reference>
<sequence length="234" mass="26957">MNPIFSSWPKYDTNFTLLADLGTLRVQIRLNQVAKADGSWLTELQAPFTLTQLMRSMNMSRTIHGGYFSMTAKLSLVNLLMLVTTSVRVIPAHPRIEVPVPGTHGGETFSSLSQSTQVATNWRDGWLNLMLNITDLLFRRKPTPLLNSQFTVRPVFRDYVKMFEQACRLYNWGAQSGSDWSQKMARLDGERCDLYRLALWTWNHDDITAVNAMNIFPTPTRRRRNTYVNHDLQN</sequence>
<evidence type="ECO:0000313" key="1">
    <source>
        <dbReference type="EMBL" id="KAK4172988.1"/>
    </source>
</evidence>
<proteinExistence type="predicted"/>
<dbReference type="EMBL" id="MU866377">
    <property type="protein sequence ID" value="KAK4172988.1"/>
    <property type="molecule type" value="Genomic_DNA"/>
</dbReference>
<dbReference type="Proteomes" id="UP001302321">
    <property type="component" value="Unassembled WGS sequence"/>
</dbReference>
<evidence type="ECO:0000313" key="2">
    <source>
        <dbReference type="Proteomes" id="UP001302321"/>
    </source>
</evidence>
<organism evidence="1 2">
    <name type="scientific">Triangularia setosa</name>
    <dbReference type="NCBI Taxonomy" id="2587417"/>
    <lineage>
        <taxon>Eukaryota</taxon>
        <taxon>Fungi</taxon>
        <taxon>Dikarya</taxon>
        <taxon>Ascomycota</taxon>
        <taxon>Pezizomycotina</taxon>
        <taxon>Sordariomycetes</taxon>
        <taxon>Sordariomycetidae</taxon>
        <taxon>Sordariales</taxon>
        <taxon>Podosporaceae</taxon>
        <taxon>Triangularia</taxon>
    </lineage>
</organism>
<comment type="caution">
    <text evidence="1">The sequence shown here is derived from an EMBL/GenBank/DDBJ whole genome shotgun (WGS) entry which is preliminary data.</text>
</comment>
<dbReference type="AlphaFoldDB" id="A0AAN7A3S2"/>